<dbReference type="EnsemblMetazoa" id="PPA33635.1">
    <property type="protein sequence ID" value="PPA33635.1"/>
    <property type="gene ID" value="WBGene00272004"/>
</dbReference>
<keyword evidence="2" id="KW-1185">Reference proteome</keyword>
<evidence type="ECO:0000313" key="2">
    <source>
        <dbReference type="Proteomes" id="UP000005239"/>
    </source>
</evidence>
<dbReference type="AlphaFoldDB" id="A0A2A6BLU0"/>
<name>A0A2A6BLU0_PRIPA</name>
<reference evidence="1" key="2">
    <citation type="submission" date="2022-06" db="UniProtKB">
        <authorList>
            <consortium name="EnsemblMetazoa"/>
        </authorList>
    </citation>
    <scope>IDENTIFICATION</scope>
    <source>
        <strain evidence="1">PS312</strain>
    </source>
</reference>
<proteinExistence type="predicted"/>
<reference evidence="2" key="1">
    <citation type="journal article" date="2008" name="Nat. Genet.">
        <title>The Pristionchus pacificus genome provides a unique perspective on nematode lifestyle and parasitism.</title>
        <authorList>
            <person name="Dieterich C."/>
            <person name="Clifton S.W."/>
            <person name="Schuster L.N."/>
            <person name="Chinwalla A."/>
            <person name="Delehaunty K."/>
            <person name="Dinkelacker I."/>
            <person name="Fulton L."/>
            <person name="Fulton R."/>
            <person name="Godfrey J."/>
            <person name="Minx P."/>
            <person name="Mitreva M."/>
            <person name="Roeseler W."/>
            <person name="Tian H."/>
            <person name="Witte H."/>
            <person name="Yang S.P."/>
            <person name="Wilson R.K."/>
            <person name="Sommer R.J."/>
        </authorList>
    </citation>
    <scope>NUCLEOTIDE SEQUENCE [LARGE SCALE GENOMIC DNA]</scope>
    <source>
        <strain evidence="2">PS312</strain>
    </source>
</reference>
<accession>A0A8R1UJA0</accession>
<dbReference type="Proteomes" id="UP000005239">
    <property type="component" value="Unassembled WGS sequence"/>
</dbReference>
<protein>
    <submittedName>
        <fullName evidence="1">Uncharacterized protein</fullName>
    </submittedName>
</protein>
<organism evidence="1 2">
    <name type="scientific">Pristionchus pacificus</name>
    <name type="common">Parasitic nematode worm</name>
    <dbReference type="NCBI Taxonomy" id="54126"/>
    <lineage>
        <taxon>Eukaryota</taxon>
        <taxon>Metazoa</taxon>
        <taxon>Ecdysozoa</taxon>
        <taxon>Nematoda</taxon>
        <taxon>Chromadorea</taxon>
        <taxon>Rhabditida</taxon>
        <taxon>Rhabditina</taxon>
        <taxon>Diplogasteromorpha</taxon>
        <taxon>Diplogasteroidea</taxon>
        <taxon>Neodiplogasteridae</taxon>
        <taxon>Pristionchus</taxon>
    </lineage>
</organism>
<accession>A0A2A6BLU0</accession>
<evidence type="ECO:0000313" key="1">
    <source>
        <dbReference type="EnsemblMetazoa" id="PPA33635.1"/>
    </source>
</evidence>
<gene>
    <name evidence="1" type="primary">WBGene00272004</name>
</gene>
<sequence>MCGGSEVLACLERDVQKLSIVEKRETSPIPANPRPAKADQVTVKRALIVTILNDKLKTESEEKMRQLANNSCYDTKVKVVQAVIDPLSDDHFFLLFIRPSHILDNIALISRGPLHDHISVRKVVETTPVVQDRFLQLVADPSRCFPVQVKKKEKPEPKSSRGTINSQPLKVHIVCNGVVTPTAEPSTPPSEESRRGRGPSSGHIARRLVEGSLGITSTVTREQVKKENALVATFAAEKRATREKADAVANQVKEAFQ</sequence>